<dbReference type="PANTHER" id="PTHR42977">
    <property type="entry name" value="HYDROLASE-RELATED"/>
    <property type="match status" value="1"/>
</dbReference>
<keyword evidence="4" id="KW-1185">Reference proteome</keyword>
<accession>A0A9X2S784</accession>
<evidence type="ECO:0000313" key="4">
    <source>
        <dbReference type="Proteomes" id="UP001141950"/>
    </source>
</evidence>
<dbReference type="RefSeq" id="WP_257442502.1">
    <property type="nucleotide sequence ID" value="NZ_JANIPJ010000002.1"/>
</dbReference>
<dbReference type="Gene3D" id="3.40.50.1820">
    <property type="entry name" value="alpha/beta hydrolase"/>
    <property type="match status" value="1"/>
</dbReference>
<comment type="caution">
    <text evidence="3">The sequence shown here is derived from an EMBL/GenBank/DDBJ whole genome shotgun (WGS) entry which is preliminary data.</text>
</comment>
<dbReference type="InterPro" id="IPR051340">
    <property type="entry name" value="Haloalkane_dehalogenase"/>
</dbReference>
<dbReference type="PANTHER" id="PTHR42977:SF3">
    <property type="entry name" value="AB HYDROLASE-1 DOMAIN-CONTAINING PROTEIN"/>
    <property type="match status" value="1"/>
</dbReference>
<evidence type="ECO:0000256" key="1">
    <source>
        <dbReference type="ARBA" id="ARBA00022801"/>
    </source>
</evidence>
<evidence type="ECO:0000259" key="2">
    <source>
        <dbReference type="Pfam" id="PF12697"/>
    </source>
</evidence>
<dbReference type="SUPFAM" id="SSF53474">
    <property type="entry name" value="alpha/beta-Hydrolases"/>
    <property type="match status" value="1"/>
</dbReference>
<feature type="domain" description="AB hydrolase-1" evidence="2">
    <location>
        <begin position="29"/>
        <end position="148"/>
    </location>
</feature>
<dbReference type="Pfam" id="PF12697">
    <property type="entry name" value="Abhydrolase_6"/>
    <property type="match status" value="1"/>
</dbReference>
<dbReference type="GO" id="GO:0004301">
    <property type="term" value="F:epoxide hydrolase activity"/>
    <property type="evidence" value="ECO:0007669"/>
    <property type="project" value="TreeGrafter"/>
</dbReference>
<gene>
    <name evidence="3" type="ORF">NQZ67_02680</name>
</gene>
<dbReference type="AlphaFoldDB" id="A0A9X2S784"/>
<dbReference type="InterPro" id="IPR000073">
    <property type="entry name" value="AB_hydrolase_1"/>
</dbReference>
<dbReference type="Proteomes" id="UP001141950">
    <property type="component" value="Unassembled WGS sequence"/>
</dbReference>
<evidence type="ECO:0000313" key="3">
    <source>
        <dbReference type="EMBL" id="MCR2802776.1"/>
    </source>
</evidence>
<proteinExistence type="predicted"/>
<dbReference type="InterPro" id="IPR029058">
    <property type="entry name" value="AB_hydrolase_fold"/>
</dbReference>
<reference evidence="3" key="1">
    <citation type="submission" date="2022-08" db="EMBL/GenBank/DDBJ databases">
        <title>The genomic sequence of strain Paenibacillus sp. SCIV0701.</title>
        <authorList>
            <person name="Zhao H."/>
        </authorList>
    </citation>
    <scope>NUCLEOTIDE SEQUENCE</scope>
    <source>
        <strain evidence="3">SCIV0701</strain>
    </source>
</reference>
<dbReference type="EMBL" id="JANIPJ010000002">
    <property type="protein sequence ID" value="MCR2802776.1"/>
    <property type="molecule type" value="Genomic_DNA"/>
</dbReference>
<name>A0A9X2S784_9BACL</name>
<organism evidence="3 4">
    <name type="scientific">Paenibacillus soyae</name>
    <dbReference type="NCBI Taxonomy" id="2969249"/>
    <lineage>
        <taxon>Bacteria</taxon>
        <taxon>Bacillati</taxon>
        <taxon>Bacillota</taxon>
        <taxon>Bacilli</taxon>
        <taxon>Bacillales</taxon>
        <taxon>Paenibacillaceae</taxon>
        <taxon>Paenibacillus</taxon>
    </lineage>
</organism>
<keyword evidence="1 3" id="KW-0378">Hydrolase</keyword>
<protein>
    <submittedName>
        <fullName evidence="3">Alpha/beta hydrolase</fullName>
    </submittedName>
</protein>
<sequence>MVIESRFALNGDLRIHYLETVSASPLTPVLLCPGLSETAEEYEELIAYLWPRRCAVLSFRGRGLSDTPAAGYDLKEHVSDIESVVKDAALHRFHLFAYSRGVSYALGFARANMASVESIMVQDYPAQHKMMPPEWAEEYINDYLIPYGRTGNIRPEAVRGIQRESRQADLRFSFPRRLLILRGMLEGSLISEQDMDVYREMNPGLDEHCFYESAHSIRSTEKALLFQTIKQFLGNA</sequence>